<name>A0AAD4LZ26_9AGAM</name>
<dbReference type="AlphaFoldDB" id="A0AAD4LZ26"/>
<feature type="compositionally biased region" description="Pro residues" evidence="1">
    <location>
        <begin position="517"/>
        <end position="530"/>
    </location>
</feature>
<feature type="region of interest" description="Disordered" evidence="1">
    <location>
        <begin position="509"/>
        <end position="556"/>
    </location>
</feature>
<comment type="caution">
    <text evidence="2">The sequence shown here is derived from an EMBL/GenBank/DDBJ whole genome shotgun (WGS) entry which is preliminary data.</text>
</comment>
<feature type="region of interest" description="Disordered" evidence="1">
    <location>
        <begin position="113"/>
        <end position="262"/>
    </location>
</feature>
<feature type="compositionally biased region" description="Polar residues" evidence="1">
    <location>
        <begin position="165"/>
        <end position="176"/>
    </location>
</feature>
<proteinExistence type="predicted"/>
<dbReference type="EMBL" id="WTXG01000064">
    <property type="protein sequence ID" value="KAI0295059.1"/>
    <property type="molecule type" value="Genomic_DNA"/>
</dbReference>
<feature type="compositionally biased region" description="Low complexity" evidence="1">
    <location>
        <begin position="401"/>
        <end position="416"/>
    </location>
</feature>
<feature type="compositionally biased region" description="Polar residues" evidence="1">
    <location>
        <begin position="388"/>
        <end position="397"/>
    </location>
</feature>
<feature type="compositionally biased region" description="Basic and acidic residues" evidence="1">
    <location>
        <begin position="198"/>
        <end position="208"/>
    </location>
</feature>
<evidence type="ECO:0000313" key="2">
    <source>
        <dbReference type="EMBL" id="KAI0295059.1"/>
    </source>
</evidence>
<feature type="compositionally biased region" description="Polar residues" evidence="1">
    <location>
        <begin position="336"/>
        <end position="346"/>
    </location>
</feature>
<feature type="compositionally biased region" description="Pro residues" evidence="1">
    <location>
        <begin position="250"/>
        <end position="262"/>
    </location>
</feature>
<feature type="compositionally biased region" description="Polar residues" evidence="1">
    <location>
        <begin position="454"/>
        <end position="467"/>
    </location>
</feature>
<feature type="region of interest" description="Disordered" evidence="1">
    <location>
        <begin position="56"/>
        <end position="85"/>
    </location>
</feature>
<organism evidence="2 3">
    <name type="scientific">Multifurca ochricompacta</name>
    <dbReference type="NCBI Taxonomy" id="376703"/>
    <lineage>
        <taxon>Eukaryota</taxon>
        <taxon>Fungi</taxon>
        <taxon>Dikarya</taxon>
        <taxon>Basidiomycota</taxon>
        <taxon>Agaricomycotina</taxon>
        <taxon>Agaricomycetes</taxon>
        <taxon>Russulales</taxon>
        <taxon>Russulaceae</taxon>
        <taxon>Multifurca</taxon>
    </lineage>
</organism>
<feature type="compositionally biased region" description="Polar residues" evidence="1">
    <location>
        <begin position="283"/>
        <end position="295"/>
    </location>
</feature>
<feature type="compositionally biased region" description="Basic and acidic residues" evidence="1">
    <location>
        <begin position="347"/>
        <end position="361"/>
    </location>
</feature>
<feature type="region of interest" description="Disordered" evidence="1">
    <location>
        <begin position="1"/>
        <end position="22"/>
    </location>
</feature>
<reference evidence="2" key="1">
    <citation type="journal article" date="2022" name="New Phytol.">
        <title>Evolutionary transition to the ectomycorrhizal habit in the genomes of a hyperdiverse lineage of mushroom-forming fungi.</title>
        <authorList>
            <person name="Looney B."/>
            <person name="Miyauchi S."/>
            <person name="Morin E."/>
            <person name="Drula E."/>
            <person name="Courty P.E."/>
            <person name="Kohler A."/>
            <person name="Kuo A."/>
            <person name="LaButti K."/>
            <person name="Pangilinan J."/>
            <person name="Lipzen A."/>
            <person name="Riley R."/>
            <person name="Andreopoulos W."/>
            <person name="He G."/>
            <person name="Johnson J."/>
            <person name="Nolan M."/>
            <person name="Tritt A."/>
            <person name="Barry K.W."/>
            <person name="Grigoriev I.V."/>
            <person name="Nagy L.G."/>
            <person name="Hibbett D."/>
            <person name="Henrissat B."/>
            <person name="Matheny P.B."/>
            <person name="Labbe J."/>
            <person name="Martin F.M."/>
        </authorList>
    </citation>
    <scope>NUCLEOTIDE SEQUENCE</scope>
    <source>
        <strain evidence="2">BPL690</strain>
    </source>
</reference>
<feature type="compositionally biased region" description="Polar residues" evidence="1">
    <location>
        <begin position="419"/>
        <end position="431"/>
    </location>
</feature>
<keyword evidence="3" id="KW-1185">Reference proteome</keyword>
<gene>
    <name evidence="2" type="ORF">B0F90DRAFT_1919505</name>
</gene>
<feature type="region of interest" description="Disordered" evidence="1">
    <location>
        <begin position="620"/>
        <end position="640"/>
    </location>
</feature>
<feature type="compositionally biased region" description="Acidic residues" evidence="1">
    <location>
        <begin position="629"/>
        <end position="640"/>
    </location>
</feature>
<evidence type="ECO:0000313" key="3">
    <source>
        <dbReference type="Proteomes" id="UP001203297"/>
    </source>
</evidence>
<feature type="compositionally biased region" description="Low complexity" evidence="1">
    <location>
        <begin position="61"/>
        <end position="79"/>
    </location>
</feature>
<protein>
    <submittedName>
        <fullName evidence="2">Uncharacterized protein</fullName>
    </submittedName>
</protein>
<dbReference type="Proteomes" id="UP001203297">
    <property type="component" value="Unassembled WGS sequence"/>
</dbReference>
<accession>A0AAD4LZ26</accession>
<feature type="compositionally biased region" description="Low complexity" evidence="1">
    <location>
        <begin position="231"/>
        <end position="245"/>
    </location>
</feature>
<sequence length="772" mass="82823">MASPTPVGTRPQRTREPAYSRDSNALRASVLDAALQLGIGTSRAVENLLFNSVLEEEDESITTPSLTSASAATSDESSPSVPPWTGIPPQFIFSAPKSASVVPTSAFEVHVSRAPSEDSHAPSLSHAHLPRKLRKARKDGYESDGGYLSDSSKKKKGKDQKKNGTLSLSQGVNYQSDGGYLSEGAKKGLDKKKKQKDKKGDKKSHIASEDGDISDGGYLSESSAKRKKSFFRLGSRSLSTSRRTSVVNVAPPPPVPALPTPPLPIAERFARSPMVSFDLPNGNLPNGSAPFQTAHPSVPPPVDGSMAFMSSLSEKNLSPPPPWADTIRPPSVDASVENSTSSTTSHEWADFPRTQSHESDGRAQSSIPSERVPASPPAAPRPQGVRFTPSTRFSPSDATFPISPSQPTVSVPSQKQSPRRNTSPPIASTLNSSPTSALVPPPVPPISRTASPLSGPSSARANPSRNPGSRVIPSPLLLTPSASHFTRGTSPAASEFSIISSSEFIVPSPRPRFWDDLPPPSPPPVGPLPDVPSQGLYSQPIPSIRRGRESPFPVRGILPVQDAERIIERTERTRKEALLARQTGARVEESAATMGDDVDDLDVDEVDDDGLPWLTERVAAMSPSPSSDQLDEDEQEWPDDESVRPDIAQFYFSAPDGPHASRTYTSDTDGGLMVHRLLDVPDDERSTFTYSYAAPSSSADARVSTMRSVHGRTDTESYSEEVDGSGVADDCQSHVSFVDDERSHEMRARLIARVDALYGAANIPPVPRLRPF</sequence>
<feature type="compositionally biased region" description="Basic residues" evidence="1">
    <location>
        <begin position="128"/>
        <end position="137"/>
    </location>
</feature>
<evidence type="ECO:0000256" key="1">
    <source>
        <dbReference type="SAM" id="MobiDB-lite"/>
    </source>
</evidence>
<feature type="region of interest" description="Disordered" evidence="1">
    <location>
        <begin position="280"/>
        <end position="476"/>
    </location>
</feature>